<dbReference type="InterPro" id="IPR052349">
    <property type="entry name" value="Metallo-hydrolase_Enzymes"/>
</dbReference>
<dbReference type="GO" id="GO:0016814">
    <property type="term" value="F:hydrolase activity, acting on carbon-nitrogen (but not peptide) bonds, in cyclic amidines"/>
    <property type="evidence" value="ECO:0007669"/>
    <property type="project" value="TreeGrafter"/>
</dbReference>
<keyword evidence="2" id="KW-1185">Reference proteome</keyword>
<name>A0AA39U0K3_ARMTA</name>
<dbReference type="PANTHER" id="PTHR32027">
    <property type="entry name" value="CYTOSINE DEAMINASE"/>
    <property type="match status" value="1"/>
</dbReference>
<gene>
    <name evidence="1" type="ORF">EV420DRAFT_1517101</name>
</gene>
<dbReference type="AlphaFoldDB" id="A0AA39U0K3"/>
<reference evidence="1" key="1">
    <citation type="submission" date="2023-06" db="EMBL/GenBank/DDBJ databases">
        <authorList>
            <consortium name="Lawrence Berkeley National Laboratory"/>
            <person name="Ahrendt S."/>
            <person name="Sahu N."/>
            <person name="Indic B."/>
            <person name="Wong-Bajracharya J."/>
            <person name="Merenyi Z."/>
            <person name="Ke H.-M."/>
            <person name="Monk M."/>
            <person name="Kocsube S."/>
            <person name="Drula E."/>
            <person name="Lipzen A."/>
            <person name="Balint B."/>
            <person name="Henrissat B."/>
            <person name="Andreopoulos B."/>
            <person name="Martin F.M."/>
            <person name="Harder C.B."/>
            <person name="Rigling D."/>
            <person name="Ford K.L."/>
            <person name="Foster G.D."/>
            <person name="Pangilinan J."/>
            <person name="Papanicolaou A."/>
            <person name="Barry K."/>
            <person name="LaButti K."/>
            <person name="Viragh M."/>
            <person name="Koriabine M."/>
            <person name="Yan M."/>
            <person name="Riley R."/>
            <person name="Champramary S."/>
            <person name="Plett K.L."/>
            <person name="Tsai I.J."/>
            <person name="Slot J."/>
            <person name="Sipos G."/>
            <person name="Plett J."/>
            <person name="Nagy L.G."/>
            <person name="Grigoriev I.V."/>
        </authorList>
    </citation>
    <scope>NUCLEOTIDE SEQUENCE</scope>
    <source>
        <strain evidence="1">CCBAS 213</strain>
    </source>
</reference>
<dbReference type="InterPro" id="IPR032466">
    <property type="entry name" value="Metal_Hydrolase"/>
</dbReference>
<proteinExistence type="predicted"/>
<dbReference type="EMBL" id="JAUEPS010000006">
    <property type="protein sequence ID" value="KAK0464595.1"/>
    <property type="molecule type" value="Genomic_DNA"/>
</dbReference>
<accession>A0AA39U0K3</accession>
<organism evidence="1 2">
    <name type="scientific">Armillaria tabescens</name>
    <name type="common">Ringless honey mushroom</name>
    <name type="synonym">Agaricus tabescens</name>
    <dbReference type="NCBI Taxonomy" id="1929756"/>
    <lineage>
        <taxon>Eukaryota</taxon>
        <taxon>Fungi</taxon>
        <taxon>Dikarya</taxon>
        <taxon>Basidiomycota</taxon>
        <taxon>Agaricomycotina</taxon>
        <taxon>Agaricomycetes</taxon>
        <taxon>Agaricomycetidae</taxon>
        <taxon>Agaricales</taxon>
        <taxon>Marasmiineae</taxon>
        <taxon>Physalacriaceae</taxon>
        <taxon>Desarmillaria</taxon>
    </lineage>
</organism>
<dbReference type="SUPFAM" id="SSF51338">
    <property type="entry name" value="Composite domain of metallo-dependent hydrolases"/>
    <property type="match status" value="1"/>
</dbReference>
<dbReference type="RefSeq" id="XP_060335716.1">
    <property type="nucleotide sequence ID" value="XM_060471987.1"/>
</dbReference>
<dbReference type="PANTHER" id="PTHR32027:SF0">
    <property type="entry name" value="CYTOSINE DEAMINASE"/>
    <property type="match status" value="1"/>
</dbReference>
<dbReference type="Proteomes" id="UP001175211">
    <property type="component" value="Unassembled WGS sequence"/>
</dbReference>
<keyword evidence="1" id="KW-0378">Hydrolase</keyword>
<evidence type="ECO:0000313" key="1">
    <source>
        <dbReference type="EMBL" id="KAK0464595.1"/>
    </source>
</evidence>
<dbReference type="SUPFAM" id="SSF51556">
    <property type="entry name" value="Metallo-dependent hydrolases"/>
    <property type="match status" value="1"/>
</dbReference>
<evidence type="ECO:0000313" key="2">
    <source>
        <dbReference type="Proteomes" id="UP001175211"/>
    </source>
</evidence>
<dbReference type="Gene3D" id="3.20.20.140">
    <property type="entry name" value="Metal-dependent hydrolases"/>
    <property type="match status" value="1"/>
</dbReference>
<comment type="caution">
    <text evidence="1">The sequence shown here is derived from an EMBL/GenBank/DDBJ whole genome shotgun (WGS) entry which is preliminary data.</text>
</comment>
<protein>
    <submittedName>
        <fullName evidence="1">Metallo-dependent hydrolase</fullName>
    </submittedName>
</protein>
<dbReference type="GeneID" id="85355535"/>
<sequence length="538" mass="60563">MSLRNRLGWQWIQRWWRKPVESAESSLTEATVHQAYMPQSTLIVNNARLAHTDNEMAEQLWTIECRGGKVERVSLSDGSNDVVPLPDVHEIDAKGSLLLPSLCHSHIHLDKCFILDRCKCEIGDFTEAMRVTARAKQVFRDDPDDLLQRGRRLVRESIECGVTSMRAHVEVDFIVELSCLATAVKLRNEFKTACNIQIAVFAQESLFDSPTDTTPGSNYHFLKQALEDPEVEAVGSAPYVESNIAQAKKNITLILELAARTGLHADFHLDYNLDPSTEPLIWEVIREAKRIGMNRTGGITIGHATRLQLFTPDQWQELKEAIGKLPITLVSLPNSDLYMQGREDRDKPLGPPRSTLRVPYIARKYDLQVAMSVNNIENAFTPQGSMDPLALCTLGVALFQSATPRDIRTLICSVTLTSKCALGIAPSDLPQDLFPQKGDPADFVIIHGTQTLYQAVLNPSYDRTTIRGGVVVARRLTKKWVMCNQPRAVDESVLPWYRRVKWSYMLFPPFLLYEFLIVFKAIDSMSLHEQCETDASSV</sequence>
<dbReference type="InterPro" id="IPR011059">
    <property type="entry name" value="Metal-dep_hydrolase_composite"/>
</dbReference>